<accession>A0A2A9M6S1</accession>
<feature type="compositionally biased region" description="Basic and acidic residues" evidence="1">
    <location>
        <begin position="161"/>
        <end position="172"/>
    </location>
</feature>
<gene>
    <name evidence="2" type="ORF">BESB_029840</name>
</gene>
<dbReference type="Proteomes" id="UP000224006">
    <property type="component" value="Chromosome XIII"/>
</dbReference>
<organism evidence="2 3">
    <name type="scientific">Besnoitia besnoiti</name>
    <name type="common">Apicomplexan protozoan</name>
    <dbReference type="NCBI Taxonomy" id="94643"/>
    <lineage>
        <taxon>Eukaryota</taxon>
        <taxon>Sar</taxon>
        <taxon>Alveolata</taxon>
        <taxon>Apicomplexa</taxon>
        <taxon>Conoidasida</taxon>
        <taxon>Coccidia</taxon>
        <taxon>Eucoccidiorida</taxon>
        <taxon>Eimeriorina</taxon>
        <taxon>Sarcocystidae</taxon>
        <taxon>Besnoitia</taxon>
    </lineage>
</organism>
<keyword evidence="3" id="KW-1185">Reference proteome</keyword>
<dbReference type="AlphaFoldDB" id="A0A2A9M6S1"/>
<feature type="region of interest" description="Disordered" evidence="1">
    <location>
        <begin position="154"/>
        <end position="222"/>
    </location>
</feature>
<dbReference type="RefSeq" id="XP_029215119.1">
    <property type="nucleotide sequence ID" value="XM_029361652.1"/>
</dbReference>
<dbReference type="VEuPathDB" id="ToxoDB:BESB_029840"/>
<proteinExistence type="predicted"/>
<sequence>MLGSNPEKLNYSGRMHPFGSLSGRPFLFRCGALGGDEIQRDLNAGTSAASHDGASGFQARAAKQSKSTSACRRAFHLRKLVVQSPACGLGRVARSESVFLEQKRAAPGAAHGVDPASHAKLANSSAGGRTRATKGAPPLLVVTSEEVKVAEEECETGSVERAPRAELKKNQDVKLAPRPSRPCGESLSCAEKGVNGFQPRPTSGVLARSEERKRTQPQGCLE</sequence>
<feature type="region of interest" description="Disordered" evidence="1">
    <location>
        <begin position="107"/>
        <end position="136"/>
    </location>
</feature>
<evidence type="ECO:0000313" key="3">
    <source>
        <dbReference type="Proteomes" id="UP000224006"/>
    </source>
</evidence>
<dbReference type="KEGG" id="bbes:BESB_029840"/>
<protein>
    <submittedName>
        <fullName evidence="2">Uncharacterized protein</fullName>
    </submittedName>
</protein>
<evidence type="ECO:0000256" key="1">
    <source>
        <dbReference type="SAM" id="MobiDB-lite"/>
    </source>
</evidence>
<name>A0A2A9M6S1_BESBE</name>
<comment type="caution">
    <text evidence="2">The sequence shown here is derived from an EMBL/GenBank/DDBJ whole genome shotgun (WGS) entry which is preliminary data.</text>
</comment>
<dbReference type="EMBL" id="NWUJ01000016">
    <property type="protein sequence ID" value="PFH31110.1"/>
    <property type="molecule type" value="Genomic_DNA"/>
</dbReference>
<dbReference type="GeneID" id="40308036"/>
<reference evidence="2 3" key="1">
    <citation type="submission" date="2017-09" db="EMBL/GenBank/DDBJ databases">
        <title>Genome sequencing of Besnoitia besnoiti strain Bb-Ger1.</title>
        <authorList>
            <person name="Schares G."/>
            <person name="Venepally P."/>
            <person name="Lorenzi H.A."/>
        </authorList>
    </citation>
    <scope>NUCLEOTIDE SEQUENCE [LARGE SCALE GENOMIC DNA]</scope>
    <source>
        <strain evidence="2 3">Bb-Ger1</strain>
    </source>
</reference>
<evidence type="ECO:0000313" key="2">
    <source>
        <dbReference type="EMBL" id="PFH31110.1"/>
    </source>
</evidence>